<keyword evidence="3" id="KW-1185">Reference proteome</keyword>
<sequence>MSLKIFLQTVSANTNFVPNPILVSNKALPTFPGPATRQTDREMAGQLSAKIKTDREVPGQLTDRP</sequence>
<evidence type="ECO:0000313" key="3">
    <source>
        <dbReference type="Proteomes" id="UP000276133"/>
    </source>
</evidence>
<feature type="compositionally biased region" description="Basic and acidic residues" evidence="1">
    <location>
        <begin position="51"/>
        <end position="65"/>
    </location>
</feature>
<dbReference type="Proteomes" id="UP000276133">
    <property type="component" value="Unassembled WGS sequence"/>
</dbReference>
<evidence type="ECO:0000256" key="1">
    <source>
        <dbReference type="SAM" id="MobiDB-lite"/>
    </source>
</evidence>
<organism evidence="2 3">
    <name type="scientific">Brachionus plicatilis</name>
    <name type="common">Marine rotifer</name>
    <name type="synonym">Brachionus muelleri</name>
    <dbReference type="NCBI Taxonomy" id="10195"/>
    <lineage>
        <taxon>Eukaryota</taxon>
        <taxon>Metazoa</taxon>
        <taxon>Spiralia</taxon>
        <taxon>Gnathifera</taxon>
        <taxon>Rotifera</taxon>
        <taxon>Eurotatoria</taxon>
        <taxon>Monogononta</taxon>
        <taxon>Pseudotrocha</taxon>
        <taxon>Ploima</taxon>
        <taxon>Brachionidae</taxon>
        <taxon>Brachionus</taxon>
    </lineage>
</organism>
<feature type="region of interest" description="Disordered" evidence="1">
    <location>
        <begin position="32"/>
        <end position="65"/>
    </location>
</feature>
<name>A0A3M7QJJ0_BRAPC</name>
<gene>
    <name evidence="2" type="ORF">BpHYR1_000037</name>
</gene>
<reference evidence="2 3" key="1">
    <citation type="journal article" date="2018" name="Sci. Rep.">
        <title>Genomic signatures of local adaptation to the degree of environmental predictability in rotifers.</title>
        <authorList>
            <person name="Franch-Gras L."/>
            <person name="Hahn C."/>
            <person name="Garcia-Roger E.M."/>
            <person name="Carmona M.J."/>
            <person name="Serra M."/>
            <person name="Gomez A."/>
        </authorList>
    </citation>
    <scope>NUCLEOTIDE SEQUENCE [LARGE SCALE GENOMIC DNA]</scope>
    <source>
        <strain evidence="2">HYR1</strain>
    </source>
</reference>
<comment type="caution">
    <text evidence="2">The sequence shown here is derived from an EMBL/GenBank/DDBJ whole genome shotgun (WGS) entry which is preliminary data.</text>
</comment>
<evidence type="ECO:0000313" key="2">
    <source>
        <dbReference type="EMBL" id="RNA11520.1"/>
    </source>
</evidence>
<proteinExistence type="predicted"/>
<dbReference type="AlphaFoldDB" id="A0A3M7QJJ0"/>
<protein>
    <submittedName>
        <fullName evidence="2">Uncharacterized protein</fullName>
    </submittedName>
</protein>
<dbReference type="EMBL" id="REGN01005940">
    <property type="protein sequence ID" value="RNA11520.1"/>
    <property type="molecule type" value="Genomic_DNA"/>
</dbReference>
<accession>A0A3M7QJJ0</accession>